<sequence length="141" mass="16091">MCDITHPFNMLYDLFYCRTKWCSRDILPLMTAICGPTLTVDTITHAIATTTNIVPTERDFRKMKCRSAGTFPTRGDQKGIYRTTDSPWFISTYNFDEYASRIPQHAVSASSTADFYPYEEVGALSPPETIRKLYIRPTDSP</sequence>
<protein>
    <submittedName>
        <fullName evidence="1">Uncharacterized protein</fullName>
    </submittedName>
</protein>
<accession>A0A834MWV6</accession>
<proteinExistence type="predicted"/>
<gene>
    <name evidence="1" type="ORF">HZH68_013162</name>
</gene>
<comment type="caution">
    <text evidence="1">The sequence shown here is derived from an EMBL/GenBank/DDBJ whole genome shotgun (WGS) entry which is preliminary data.</text>
</comment>
<organism evidence="1 2">
    <name type="scientific">Vespula germanica</name>
    <name type="common">German yellow jacket</name>
    <name type="synonym">Paravespula germanica</name>
    <dbReference type="NCBI Taxonomy" id="30212"/>
    <lineage>
        <taxon>Eukaryota</taxon>
        <taxon>Metazoa</taxon>
        <taxon>Ecdysozoa</taxon>
        <taxon>Arthropoda</taxon>
        <taxon>Hexapoda</taxon>
        <taxon>Insecta</taxon>
        <taxon>Pterygota</taxon>
        <taxon>Neoptera</taxon>
        <taxon>Endopterygota</taxon>
        <taxon>Hymenoptera</taxon>
        <taxon>Apocrita</taxon>
        <taxon>Aculeata</taxon>
        <taxon>Vespoidea</taxon>
        <taxon>Vespidae</taxon>
        <taxon>Vespinae</taxon>
        <taxon>Vespula</taxon>
    </lineage>
</organism>
<dbReference type="AlphaFoldDB" id="A0A834MWV6"/>
<dbReference type="Proteomes" id="UP000617340">
    <property type="component" value="Unassembled WGS sequence"/>
</dbReference>
<keyword evidence="2" id="KW-1185">Reference proteome</keyword>
<evidence type="ECO:0000313" key="2">
    <source>
        <dbReference type="Proteomes" id="UP000617340"/>
    </source>
</evidence>
<name>A0A834MWV6_VESGE</name>
<reference evidence="1" key="1">
    <citation type="journal article" date="2020" name="G3 (Bethesda)">
        <title>High-Quality Assemblies for Three Invasive Social Wasps from the &lt;i&gt;Vespula&lt;/i&gt; Genus.</title>
        <authorList>
            <person name="Harrop T.W.R."/>
            <person name="Guhlin J."/>
            <person name="McLaughlin G.M."/>
            <person name="Permina E."/>
            <person name="Stockwell P."/>
            <person name="Gilligan J."/>
            <person name="Le Lec M.F."/>
            <person name="Gruber M.A.M."/>
            <person name="Quinn O."/>
            <person name="Lovegrove M."/>
            <person name="Duncan E.J."/>
            <person name="Remnant E.J."/>
            <person name="Van Eeckhoven J."/>
            <person name="Graham B."/>
            <person name="Knapp R.A."/>
            <person name="Langford K.W."/>
            <person name="Kronenberg Z."/>
            <person name="Press M.O."/>
            <person name="Eacker S.M."/>
            <person name="Wilson-Rankin E.E."/>
            <person name="Purcell J."/>
            <person name="Lester P.J."/>
            <person name="Dearden P.K."/>
        </authorList>
    </citation>
    <scope>NUCLEOTIDE SEQUENCE</scope>
    <source>
        <strain evidence="1">Linc-1</strain>
    </source>
</reference>
<evidence type="ECO:0000313" key="1">
    <source>
        <dbReference type="EMBL" id="KAF7387485.1"/>
    </source>
</evidence>
<dbReference type="EMBL" id="JACSDZ010000014">
    <property type="protein sequence ID" value="KAF7387485.1"/>
    <property type="molecule type" value="Genomic_DNA"/>
</dbReference>